<keyword evidence="2" id="KW-0539">Nucleus</keyword>
<dbReference type="PROSITE" id="PS00463">
    <property type="entry name" value="ZN2_CY6_FUNGAL_1"/>
    <property type="match status" value="1"/>
</dbReference>
<dbReference type="Proteomes" id="UP001301769">
    <property type="component" value="Unassembled WGS sequence"/>
</dbReference>
<evidence type="ECO:0000256" key="1">
    <source>
        <dbReference type="ARBA" id="ARBA00022723"/>
    </source>
</evidence>
<dbReference type="SMART" id="SM00066">
    <property type="entry name" value="GAL4"/>
    <property type="match status" value="1"/>
</dbReference>
<dbReference type="PANTHER" id="PTHR47256:SF1">
    <property type="entry name" value="ZN(II)2CYS6 TRANSCRIPTION FACTOR (EUROFUNG)"/>
    <property type="match status" value="1"/>
</dbReference>
<dbReference type="Pfam" id="PF00172">
    <property type="entry name" value="Zn_clus"/>
    <property type="match status" value="1"/>
</dbReference>
<dbReference type="GO" id="GO:0008270">
    <property type="term" value="F:zinc ion binding"/>
    <property type="evidence" value="ECO:0007669"/>
    <property type="project" value="InterPro"/>
</dbReference>
<feature type="domain" description="Zn(2)-C6 fungal-type" evidence="3">
    <location>
        <begin position="57"/>
        <end position="87"/>
    </location>
</feature>
<evidence type="ECO:0000313" key="4">
    <source>
        <dbReference type="EMBL" id="KAK4216924.1"/>
    </source>
</evidence>
<dbReference type="CDD" id="cd12148">
    <property type="entry name" value="fungal_TF_MHR"/>
    <property type="match status" value="1"/>
</dbReference>
<organism evidence="4 5">
    <name type="scientific">Rhypophila decipiens</name>
    <dbReference type="NCBI Taxonomy" id="261697"/>
    <lineage>
        <taxon>Eukaryota</taxon>
        <taxon>Fungi</taxon>
        <taxon>Dikarya</taxon>
        <taxon>Ascomycota</taxon>
        <taxon>Pezizomycotina</taxon>
        <taxon>Sordariomycetes</taxon>
        <taxon>Sordariomycetidae</taxon>
        <taxon>Sordariales</taxon>
        <taxon>Naviculisporaceae</taxon>
        <taxon>Rhypophila</taxon>
    </lineage>
</organism>
<dbReference type="GO" id="GO:0006351">
    <property type="term" value="P:DNA-templated transcription"/>
    <property type="evidence" value="ECO:0007669"/>
    <property type="project" value="InterPro"/>
</dbReference>
<protein>
    <recommendedName>
        <fullName evidence="3">Zn(2)-C6 fungal-type domain-containing protein</fullName>
    </recommendedName>
</protein>
<evidence type="ECO:0000313" key="5">
    <source>
        <dbReference type="Proteomes" id="UP001301769"/>
    </source>
</evidence>
<evidence type="ECO:0000256" key="2">
    <source>
        <dbReference type="ARBA" id="ARBA00023242"/>
    </source>
</evidence>
<accession>A0AAN7BAU3</accession>
<sequence>MGLIEESTQSQAPNGASQLRRILPAGPAPNGTSRAPRATHTLSLTRVPPKSVHVKAACETCRKRKIKCSGERPICASCGKTNAECIYVSAPAETHTQALKRKYDQSQDRNSAYEELYRLLHTLPENEAYGIFRRIRADGDIDKTVRHIKQGCLLLQLSMTPDTRLRYNFPYVPDMPPTLVSVDNPYLYSIFWNNPFAAILNRSPDDLESQSNCPYSRPYHAAEFFDPRLAQVRASAWTKVDVCDELFRDLLSSYFIYEYPTYYVFQKDYFLEDMVHERRRFCTPLLVNSVLALACHCNLRIVNREKFWDPQTLGYKFLAEARRLWEIEISEETKLSTIQAALLLSHKYSHDSGDKTAYTFVCQAVDLAKEMGIFKRETQVEIKSDEKMRNAQVYTAWSLYAWTSVASFYFFREPLIRDPPETPLPDPDANPTWYGEVLLRYPAVGTIVPMHHGHTFSAVVALRTILIDISFKAFSGTGRSHQVLTWEEANMFRRRLENLFESLPEALSPRRMVFPCHMKLHMEYHAAIYTIFTTLLRPDAESGYPDSPFSDDSLAVKSFSTAADIVSFAMNRFETITRIYYLRHCYDFPDLFMSYHLALLGNHALTQMHNDATLLSPSSESQKRRLLSTVFLCLKGLYEQGRGAYVCVMIYSVLLNKLNQRDRDLLFSELGLGTWPDENAADMAKRCRSIWPMPPTKRGEDPKKYPLDLLVKGTQEMKIRDTPKMKIQDILNAGGDSVRSSPEPQSR</sequence>
<dbReference type="Pfam" id="PF04082">
    <property type="entry name" value="Fungal_trans"/>
    <property type="match status" value="1"/>
</dbReference>
<dbReference type="CDD" id="cd00067">
    <property type="entry name" value="GAL4"/>
    <property type="match status" value="1"/>
</dbReference>
<reference evidence="4" key="1">
    <citation type="journal article" date="2023" name="Mol. Phylogenet. Evol.">
        <title>Genome-scale phylogeny and comparative genomics of the fungal order Sordariales.</title>
        <authorList>
            <person name="Hensen N."/>
            <person name="Bonometti L."/>
            <person name="Westerberg I."/>
            <person name="Brannstrom I.O."/>
            <person name="Guillou S."/>
            <person name="Cros-Aarteil S."/>
            <person name="Calhoun S."/>
            <person name="Haridas S."/>
            <person name="Kuo A."/>
            <person name="Mondo S."/>
            <person name="Pangilinan J."/>
            <person name="Riley R."/>
            <person name="LaButti K."/>
            <person name="Andreopoulos B."/>
            <person name="Lipzen A."/>
            <person name="Chen C."/>
            <person name="Yan M."/>
            <person name="Daum C."/>
            <person name="Ng V."/>
            <person name="Clum A."/>
            <person name="Steindorff A."/>
            <person name="Ohm R.A."/>
            <person name="Martin F."/>
            <person name="Silar P."/>
            <person name="Natvig D.O."/>
            <person name="Lalanne C."/>
            <person name="Gautier V."/>
            <person name="Ament-Velasquez S.L."/>
            <person name="Kruys A."/>
            <person name="Hutchinson M.I."/>
            <person name="Powell A.J."/>
            <person name="Barry K."/>
            <person name="Miller A.N."/>
            <person name="Grigoriev I.V."/>
            <person name="Debuchy R."/>
            <person name="Gladieux P."/>
            <person name="Hiltunen Thoren M."/>
            <person name="Johannesson H."/>
        </authorList>
    </citation>
    <scope>NUCLEOTIDE SEQUENCE</scope>
    <source>
        <strain evidence="4">PSN293</strain>
    </source>
</reference>
<dbReference type="SUPFAM" id="SSF57701">
    <property type="entry name" value="Zn2/Cys6 DNA-binding domain"/>
    <property type="match status" value="1"/>
</dbReference>
<keyword evidence="1" id="KW-0479">Metal-binding</keyword>
<dbReference type="GO" id="GO:0000981">
    <property type="term" value="F:DNA-binding transcription factor activity, RNA polymerase II-specific"/>
    <property type="evidence" value="ECO:0007669"/>
    <property type="project" value="InterPro"/>
</dbReference>
<name>A0AAN7BAU3_9PEZI</name>
<dbReference type="EMBL" id="MU858064">
    <property type="protein sequence ID" value="KAK4216924.1"/>
    <property type="molecule type" value="Genomic_DNA"/>
</dbReference>
<dbReference type="InterPro" id="IPR007219">
    <property type="entry name" value="XnlR_reg_dom"/>
</dbReference>
<dbReference type="PROSITE" id="PS50048">
    <property type="entry name" value="ZN2_CY6_FUNGAL_2"/>
    <property type="match status" value="1"/>
</dbReference>
<evidence type="ECO:0000259" key="3">
    <source>
        <dbReference type="PROSITE" id="PS50048"/>
    </source>
</evidence>
<reference evidence="4" key="2">
    <citation type="submission" date="2023-05" db="EMBL/GenBank/DDBJ databases">
        <authorList>
            <consortium name="Lawrence Berkeley National Laboratory"/>
            <person name="Steindorff A."/>
            <person name="Hensen N."/>
            <person name="Bonometti L."/>
            <person name="Westerberg I."/>
            <person name="Brannstrom I.O."/>
            <person name="Guillou S."/>
            <person name="Cros-Aarteil S."/>
            <person name="Calhoun S."/>
            <person name="Haridas S."/>
            <person name="Kuo A."/>
            <person name="Mondo S."/>
            <person name="Pangilinan J."/>
            <person name="Riley R."/>
            <person name="Labutti K."/>
            <person name="Andreopoulos B."/>
            <person name="Lipzen A."/>
            <person name="Chen C."/>
            <person name="Yanf M."/>
            <person name="Daum C."/>
            <person name="Ng V."/>
            <person name="Clum A."/>
            <person name="Ohm R."/>
            <person name="Martin F."/>
            <person name="Silar P."/>
            <person name="Natvig D."/>
            <person name="Lalanne C."/>
            <person name="Gautier V."/>
            <person name="Ament-Velasquez S.L."/>
            <person name="Kruys A."/>
            <person name="Hutchinson M.I."/>
            <person name="Powell A.J."/>
            <person name="Barry K."/>
            <person name="Miller A.N."/>
            <person name="Grigoriev I.V."/>
            <person name="Debuchy R."/>
            <person name="Gladieux P."/>
            <person name="Thoren M.H."/>
            <person name="Johannesson H."/>
        </authorList>
    </citation>
    <scope>NUCLEOTIDE SEQUENCE</scope>
    <source>
        <strain evidence="4">PSN293</strain>
    </source>
</reference>
<dbReference type="PANTHER" id="PTHR47256">
    <property type="entry name" value="ZN(II)2CYS6 TRANSCRIPTION FACTOR (EUROFUNG)-RELATED"/>
    <property type="match status" value="1"/>
</dbReference>
<dbReference type="InterPro" id="IPR001138">
    <property type="entry name" value="Zn2Cys6_DnaBD"/>
</dbReference>
<gene>
    <name evidence="4" type="ORF">QBC37DRAFT_78044</name>
</gene>
<dbReference type="Gene3D" id="4.10.240.10">
    <property type="entry name" value="Zn(2)-C6 fungal-type DNA-binding domain"/>
    <property type="match status" value="1"/>
</dbReference>
<dbReference type="InterPro" id="IPR053187">
    <property type="entry name" value="Notoamide_regulator"/>
</dbReference>
<dbReference type="GO" id="GO:0003677">
    <property type="term" value="F:DNA binding"/>
    <property type="evidence" value="ECO:0007669"/>
    <property type="project" value="InterPro"/>
</dbReference>
<dbReference type="AlphaFoldDB" id="A0AAN7BAU3"/>
<dbReference type="InterPro" id="IPR036864">
    <property type="entry name" value="Zn2-C6_fun-type_DNA-bd_sf"/>
</dbReference>
<proteinExistence type="predicted"/>
<keyword evidence="5" id="KW-1185">Reference proteome</keyword>
<comment type="caution">
    <text evidence="4">The sequence shown here is derived from an EMBL/GenBank/DDBJ whole genome shotgun (WGS) entry which is preliminary data.</text>
</comment>